<evidence type="ECO:0000256" key="10">
    <source>
        <dbReference type="SAM" id="SignalP"/>
    </source>
</evidence>
<feature type="domain" description="TonB-dependent receptor plug" evidence="12">
    <location>
        <begin position="53"/>
        <end position="162"/>
    </location>
</feature>
<keyword evidence="4 8" id="KW-0812">Transmembrane</keyword>
<evidence type="ECO:0000256" key="7">
    <source>
        <dbReference type="ARBA" id="ARBA00023237"/>
    </source>
</evidence>
<dbReference type="SUPFAM" id="SSF56935">
    <property type="entry name" value="Porins"/>
    <property type="match status" value="1"/>
</dbReference>
<keyword evidence="7 8" id="KW-0998">Cell outer membrane</keyword>
<dbReference type="InterPro" id="IPR000531">
    <property type="entry name" value="Beta-barrel_TonB"/>
</dbReference>
<dbReference type="EMBL" id="JBHTIF010000001">
    <property type="protein sequence ID" value="MFD0725047.1"/>
    <property type="molecule type" value="Genomic_DNA"/>
</dbReference>
<gene>
    <name evidence="13" type="ORF">ACFQ0E_05470</name>
</gene>
<evidence type="ECO:0000256" key="1">
    <source>
        <dbReference type="ARBA" id="ARBA00004571"/>
    </source>
</evidence>
<sequence>MPPVRHPLTLGIALAVALSPLAVRADDTPKDAPVDDAGRTLATIEVVGNHQEKKTAEGTASVLDQSVIVSGRALTVNEALRKVPGVTVRDEEGFGLRPNIGIRGSNPTRSTKVLLLEDGLPAMYAPYGDNASYYHAPIQRYDRVEVLKGAGLLRFGPQTIHGAINYITPTPPDDFAGHVEVSAGTRGFGAVHASVGANGLLVDFGYKGGDGARDNTDLEQGDLFAKYQVRINDQHALAIRGNLLRERSQVGYSGITDAEYANFGAGYYPFENDLFDIRHTAFSVSHDWTPNETLKLHTSAYYTDFMRDWWRQSSTTTDTQCGAAFATARRLGQRVNPNACASTQGRLRNYYTWGVDSRFSLERSLFGTAGSSEVGLRWHEEKQIRYQRNGSSATARTGTLVEDNLRTAEALSAFATTTFDFGTVQLTPSVRHERVDFGRTNRLPGGATGSDDIRETTWGLAANWQVSDTLSLYASAHEGFAPPRVEDLIAGNGTSTAVDAERSRNLEAGLRTRWLGMIDLDAATFRADFDNQIVVGSIAGGSTPLAQGETAYRGFEFAIGVNRDALRTREGEVYANLAVTWLADAEQSTVLRRIDTGAAANGSRAGNRLPYAPDLASTFRIGYVKGAWDGSVEVQHVGRQYADFANNRYPTDGSGQFGQLDGYAVWSATLNWEPEITGWSAYLTVKNLTDREYIVDRTRGILLGNPRQIVIGARYAW</sequence>
<keyword evidence="10" id="KW-0732">Signal</keyword>
<feature type="chain" id="PRO_5045378940" evidence="10">
    <location>
        <begin position="26"/>
        <end position="717"/>
    </location>
</feature>
<evidence type="ECO:0000256" key="3">
    <source>
        <dbReference type="ARBA" id="ARBA00022452"/>
    </source>
</evidence>
<dbReference type="PANTHER" id="PTHR30442">
    <property type="entry name" value="IRON III DICITRATE TRANSPORT PROTEIN FECA"/>
    <property type="match status" value="1"/>
</dbReference>
<evidence type="ECO:0000313" key="13">
    <source>
        <dbReference type="EMBL" id="MFD0725047.1"/>
    </source>
</evidence>
<evidence type="ECO:0000256" key="2">
    <source>
        <dbReference type="ARBA" id="ARBA00022448"/>
    </source>
</evidence>
<dbReference type="Proteomes" id="UP001597110">
    <property type="component" value="Unassembled WGS sequence"/>
</dbReference>
<evidence type="ECO:0000256" key="9">
    <source>
        <dbReference type="RuleBase" id="RU003357"/>
    </source>
</evidence>
<keyword evidence="3 8" id="KW-1134">Transmembrane beta strand</keyword>
<keyword evidence="13" id="KW-0675">Receptor</keyword>
<keyword evidence="6 8" id="KW-0472">Membrane</keyword>
<comment type="subcellular location">
    <subcellularLocation>
        <location evidence="1 8">Cell outer membrane</location>
        <topology evidence="1 8">Multi-pass membrane protein</topology>
    </subcellularLocation>
</comment>
<accession>A0ABW2Y9J8</accession>
<dbReference type="InterPro" id="IPR036942">
    <property type="entry name" value="Beta-barrel_TonB_sf"/>
</dbReference>
<keyword evidence="5 9" id="KW-0798">TonB box</keyword>
<dbReference type="InterPro" id="IPR037066">
    <property type="entry name" value="Plug_dom_sf"/>
</dbReference>
<dbReference type="InterPro" id="IPR012910">
    <property type="entry name" value="Plug_dom"/>
</dbReference>
<dbReference type="Pfam" id="PF07715">
    <property type="entry name" value="Plug"/>
    <property type="match status" value="1"/>
</dbReference>
<dbReference type="PANTHER" id="PTHR30442:SF0">
    <property type="entry name" value="FE(3+) DICITRATE TRANSPORT PROTEIN FECA"/>
    <property type="match status" value="1"/>
</dbReference>
<proteinExistence type="inferred from homology"/>
<comment type="similarity">
    <text evidence="8 9">Belongs to the TonB-dependent receptor family.</text>
</comment>
<keyword evidence="2 8" id="KW-0813">Transport</keyword>
<feature type="signal peptide" evidence="10">
    <location>
        <begin position="1"/>
        <end position="25"/>
    </location>
</feature>
<dbReference type="Pfam" id="PF00593">
    <property type="entry name" value="TonB_dep_Rec_b-barrel"/>
    <property type="match status" value="1"/>
</dbReference>
<evidence type="ECO:0000256" key="6">
    <source>
        <dbReference type="ARBA" id="ARBA00023136"/>
    </source>
</evidence>
<evidence type="ECO:0000259" key="11">
    <source>
        <dbReference type="Pfam" id="PF00593"/>
    </source>
</evidence>
<dbReference type="RefSeq" id="WP_386822670.1">
    <property type="nucleotide sequence ID" value="NZ_JBHTIF010000001.1"/>
</dbReference>
<keyword evidence="14" id="KW-1185">Reference proteome</keyword>
<evidence type="ECO:0000256" key="4">
    <source>
        <dbReference type="ARBA" id="ARBA00022692"/>
    </source>
</evidence>
<dbReference type="Gene3D" id="2.170.130.10">
    <property type="entry name" value="TonB-dependent receptor, plug domain"/>
    <property type="match status" value="1"/>
</dbReference>
<organism evidence="13 14">
    <name type="scientific">Lysobacter brunescens</name>
    <dbReference type="NCBI Taxonomy" id="262323"/>
    <lineage>
        <taxon>Bacteria</taxon>
        <taxon>Pseudomonadati</taxon>
        <taxon>Pseudomonadota</taxon>
        <taxon>Gammaproteobacteria</taxon>
        <taxon>Lysobacterales</taxon>
        <taxon>Lysobacteraceae</taxon>
        <taxon>Lysobacter</taxon>
    </lineage>
</organism>
<evidence type="ECO:0000256" key="5">
    <source>
        <dbReference type="ARBA" id="ARBA00023077"/>
    </source>
</evidence>
<evidence type="ECO:0000313" key="14">
    <source>
        <dbReference type="Proteomes" id="UP001597110"/>
    </source>
</evidence>
<evidence type="ECO:0000259" key="12">
    <source>
        <dbReference type="Pfam" id="PF07715"/>
    </source>
</evidence>
<name>A0ABW2Y9J8_9GAMM</name>
<protein>
    <submittedName>
        <fullName evidence="13">TonB-dependent receptor family protein</fullName>
    </submittedName>
</protein>
<dbReference type="InterPro" id="IPR039426">
    <property type="entry name" value="TonB-dep_rcpt-like"/>
</dbReference>
<evidence type="ECO:0000256" key="8">
    <source>
        <dbReference type="PROSITE-ProRule" id="PRU01360"/>
    </source>
</evidence>
<feature type="domain" description="TonB-dependent receptor-like beta-barrel" evidence="11">
    <location>
        <begin position="238"/>
        <end position="688"/>
    </location>
</feature>
<dbReference type="PROSITE" id="PS52016">
    <property type="entry name" value="TONB_DEPENDENT_REC_3"/>
    <property type="match status" value="1"/>
</dbReference>
<reference evidence="14" key="1">
    <citation type="journal article" date="2019" name="Int. J. Syst. Evol. Microbiol.">
        <title>The Global Catalogue of Microorganisms (GCM) 10K type strain sequencing project: providing services to taxonomists for standard genome sequencing and annotation.</title>
        <authorList>
            <consortium name="The Broad Institute Genomics Platform"/>
            <consortium name="The Broad Institute Genome Sequencing Center for Infectious Disease"/>
            <person name="Wu L."/>
            <person name="Ma J."/>
        </authorList>
    </citation>
    <scope>NUCLEOTIDE SEQUENCE [LARGE SCALE GENOMIC DNA]</scope>
    <source>
        <strain evidence="14">CCUG 55585</strain>
    </source>
</reference>
<dbReference type="Gene3D" id="2.40.170.20">
    <property type="entry name" value="TonB-dependent receptor, beta-barrel domain"/>
    <property type="match status" value="1"/>
</dbReference>
<comment type="caution">
    <text evidence="13">The sequence shown here is derived from an EMBL/GenBank/DDBJ whole genome shotgun (WGS) entry which is preliminary data.</text>
</comment>